<protein>
    <submittedName>
        <fullName evidence="3">DUF948 domain-containing protein</fullName>
    </submittedName>
</protein>
<dbReference type="EMBL" id="JBHUFZ010000033">
    <property type="protein sequence ID" value="MFD1891464.1"/>
    <property type="molecule type" value="Genomic_DNA"/>
</dbReference>
<dbReference type="Pfam" id="PF06103">
    <property type="entry name" value="DUF948"/>
    <property type="match status" value="1"/>
</dbReference>
<keyword evidence="2" id="KW-0472">Membrane</keyword>
<dbReference type="RefSeq" id="WP_343875877.1">
    <property type="nucleotide sequence ID" value="NZ_BAAAIX010000034.1"/>
</dbReference>
<accession>A0ABW4S035</accession>
<evidence type="ECO:0000313" key="3">
    <source>
        <dbReference type="EMBL" id="MFD1891464.1"/>
    </source>
</evidence>
<reference evidence="4" key="1">
    <citation type="journal article" date="2019" name="Int. J. Syst. Evol. Microbiol.">
        <title>The Global Catalogue of Microorganisms (GCM) 10K type strain sequencing project: providing services to taxonomists for standard genome sequencing and annotation.</title>
        <authorList>
            <consortium name="The Broad Institute Genomics Platform"/>
            <consortium name="The Broad Institute Genome Sequencing Center for Infectious Disease"/>
            <person name="Wu L."/>
            <person name="Ma J."/>
        </authorList>
    </citation>
    <scope>NUCLEOTIDE SEQUENCE [LARGE SCALE GENOMIC DNA]</scope>
    <source>
        <strain evidence="4">CAIM 431</strain>
    </source>
</reference>
<name>A0ABW4S035_9ACTN</name>
<keyword evidence="2" id="KW-1133">Transmembrane helix</keyword>
<evidence type="ECO:0000256" key="1">
    <source>
        <dbReference type="SAM" id="MobiDB-lite"/>
    </source>
</evidence>
<comment type="caution">
    <text evidence="3">The sequence shown here is derived from an EMBL/GenBank/DDBJ whole genome shotgun (WGS) entry which is preliminary data.</text>
</comment>
<evidence type="ECO:0000313" key="4">
    <source>
        <dbReference type="Proteomes" id="UP001597326"/>
    </source>
</evidence>
<dbReference type="Proteomes" id="UP001597326">
    <property type="component" value="Unassembled WGS sequence"/>
</dbReference>
<proteinExistence type="predicted"/>
<keyword evidence="4" id="KW-1185">Reference proteome</keyword>
<keyword evidence="2" id="KW-0812">Transmembrane</keyword>
<evidence type="ECO:0000256" key="2">
    <source>
        <dbReference type="SAM" id="Phobius"/>
    </source>
</evidence>
<feature type="region of interest" description="Disordered" evidence="1">
    <location>
        <begin position="112"/>
        <end position="153"/>
    </location>
</feature>
<organism evidence="3 4">
    <name type="scientific">Luteococcus peritonei</name>
    <dbReference type="NCBI Taxonomy" id="88874"/>
    <lineage>
        <taxon>Bacteria</taxon>
        <taxon>Bacillati</taxon>
        <taxon>Actinomycetota</taxon>
        <taxon>Actinomycetes</taxon>
        <taxon>Propionibacteriales</taxon>
        <taxon>Propionibacteriaceae</taxon>
        <taxon>Luteococcus</taxon>
    </lineage>
</organism>
<sequence>MSWGEIAGLVAAAAAVVFVALCAVPLLKLGGVMDELRVVVRDLGKGTTPILEELQGTVGTTTQEIARLSQVTEELAKMSHDASTVTGQAANVSTVVTTPLVKTAEVVGKASTAARDVGRRVQERRPRRRAHDPAGELEAGPQRAAEAAEDLED</sequence>
<feature type="transmembrane region" description="Helical" evidence="2">
    <location>
        <begin position="6"/>
        <end position="27"/>
    </location>
</feature>
<gene>
    <name evidence="3" type="ORF">ACFSCS_14920</name>
</gene>
<dbReference type="InterPro" id="IPR009293">
    <property type="entry name" value="UPF0478"/>
</dbReference>